<dbReference type="EMBL" id="LR999453">
    <property type="protein sequence ID" value="CAE5981738.1"/>
    <property type="molecule type" value="Genomic_DNA"/>
</dbReference>
<dbReference type="AlphaFoldDB" id="A0A8S2A031"/>
<accession>A0A8S2A031</accession>
<evidence type="ECO:0000313" key="3">
    <source>
        <dbReference type="Proteomes" id="UP000682877"/>
    </source>
</evidence>
<dbReference type="Proteomes" id="UP000682877">
    <property type="component" value="Chromosome 3"/>
</dbReference>
<evidence type="ECO:0000313" key="2">
    <source>
        <dbReference type="EMBL" id="CAE5981738.1"/>
    </source>
</evidence>
<dbReference type="PANTHER" id="PTHR44259">
    <property type="entry name" value="OS07G0183000 PROTEIN-RELATED"/>
    <property type="match status" value="1"/>
</dbReference>
<evidence type="ECO:0000259" key="1">
    <source>
        <dbReference type="Pfam" id="PF03478"/>
    </source>
</evidence>
<protein>
    <recommendedName>
        <fullName evidence="1">KIB1-4 beta-propeller domain-containing protein</fullName>
    </recommendedName>
</protein>
<feature type="domain" description="KIB1-4 beta-propeller" evidence="1">
    <location>
        <begin position="1"/>
        <end position="147"/>
    </location>
</feature>
<dbReference type="PANTHER" id="PTHR44259:SF31">
    <property type="entry name" value="F-BOX FAMILY PROTEIN"/>
    <property type="match status" value="1"/>
</dbReference>
<reference evidence="2" key="1">
    <citation type="submission" date="2021-01" db="EMBL/GenBank/DDBJ databases">
        <authorList>
            <person name="Bezrukov I."/>
        </authorList>
    </citation>
    <scope>NUCLEOTIDE SEQUENCE</scope>
</reference>
<dbReference type="Pfam" id="PF03478">
    <property type="entry name" value="Beta-prop_KIB1-4"/>
    <property type="match status" value="1"/>
</dbReference>
<name>A0A8S2A031_ARAAE</name>
<organism evidence="2 3">
    <name type="scientific">Arabidopsis arenosa</name>
    <name type="common">Sand rock-cress</name>
    <name type="synonym">Cardaminopsis arenosa</name>
    <dbReference type="NCBI Taxonomy" id="38785"/>
    <lineage>
        <taxon>Eukaryota</taxon>
        <taxon>Viridiplantae</taxon>
        <taxon>Streptophyta</taxon>
        <taxon>Embryophyta</taxon>
        <taxon>Tracheophyta</taxon>
        <taxon>Spermatophyta</taxon>
        <taxon>Magnoliopsida</taxon>
        <taxon>eudicotyledons</taxon>
        <taxon>Gunneridae</taxon>
        <taxon>Pentapetalae</taxon>
        <taxon>rosids</taxon>
        <taxon>malvids</taxon>
        <taxon>Brassicales</taxon>
        <taxon>Brassicaceae</taxon>
        <taxon>Camelineae</taxon>
        <taxon>Arabidopsis</taxon>
    </lineage>
</organism>
<sequence length="174" mass="20223">MVLHGYFLHIATTHAYIRFLDLSEQQIKDVTGKFPLTMLTKWDFREICYLDSIVVTTSGEVFLVRNNLKRTNIESGKSFRLSKKDPNVDPDRYSNLLIEVDSLGDEEALLLDLGFTLPGIEPNSIYFSRDDRYFCRRDSKLDICVFNLETKTLKRFPSLSNMKLKDARWFVPGI</sequence>
<dbReference type="InterPro" id="IPR005174">
    <property type="entry name" value="KIB1-4_b-propeller"/>
</dbReference>
<proteinExistence type="predicted"/>
<gene>
    <name evidence="2" type="ORF">AARE701A_LOCUS8583</name>
</gene>
<dbReference type="InterPro" id="IPR050942">
    <property type="entry name" value="F-box_BR-signaling"/>
</dbReference>
<keyword evidence="3" id="KW-1185">Reference proteome</keyword>